<dbReference type="CDD" id="cd00118">
    <property type="entry name" value="LysM"/>
    <property type="match status" value="1"/>
</dbReference>
<dbReference type="EMBL" id="BMGG01000003">
    <property type="protein sequence ID" value="GGC62981.1"/>
    <property type="molecule type" value="Genomic_DNA"/>
</dbReference>
<sequence>MGLFSFIKDAGAKLFGTTDAQAAEALTPDALKKHLKEAGFNADNHEITVDGDKVAIKGNVATQEEAEKTVLTLGNSKGVASVDNQLTVAAAGTEAKFYTVVKGDTLWKIAEEFYGKGHGDKYPEIVKANNPPVKNPDLIQPGWVLRIPPLPGAQA</sequence>
<dbReference type="PANTHER" id="PTHR34700">
    <property type="entry name" value="POTASSIUM BINDING PROTEIN KBP"/>
    <property type="match status" value="1"/>
</dbReference>
<dbReference type="SUPFAM" id="SSF54106">
    <property type="entry name" value="LysM domain"/>
    <property type="match status" value="1"/>
</dbReference>
<dbReference type="InterPro" id="IPR036779">
    <property type="entry name" value="LysM_dom_sf"/>
</dbReference>
<dbReference type="Gene3D" id="3.10.350.10">
    <property type="entry name" value="LysM domain"/>
    <property type="match status" value="1"/>
</dbReference>
<dbReference type="NCBIfam" id="NF008399">
    <property type="entry name" value="PRK11198.1"/>
    <property type="match status" value="1"/>
</dbReference>
<dbReference type="Proteomes" id="UP000637002">
    <property type="component" value="Unassembled WGS sequence"/>
</dbReference>
<dbReference type="RefSeq" id="WP_188609176.1">
    <property type="nucleotide sequence ID" value="NZ_BMGG01000003.1"/>
</dbReference>
<keyword evidence="4" id="KW-1185">Reference proteome</keyword>
<dbReference type="PROSITE" id="PS50914">
    <property type="entry name" value="BON"/>
    <property type="match status" value="1"/>
</dbReference>
<evidence type="ECO:0000313" key="4">
    <source>
        <dbReference type="Proteomes" id="UP000637002"/>
    </source>
</evidence>
<proteinExistence type="predicted"/>
<evidence type="ECO:0000259" key="2">
    <source>
        <dbReference type="PROSITE" id="PS51782"/>
    </source>
</evidence>
<dbReference type="InterPro" id="IPR052196">
    <property type="entry name" value="Bact_Kbp"/>
</dbReference>
<dbReference type="AlphaFoldDB" id="A0A916XCA0"/>
<feature type="domain" description="LysM" evidence="2">
    <location>
        <begin position="96"/>
        <end position="147"/>
    </location>
</feature>
<gene>
    <name evidence="3" type="ORF">GCM10010994_21980</name>
</gene>
<evidence type="ECO:0000313" key="3">
    <source>
        <dbReference type="EMBL" id="GGC62981.1"/>
    </source>
</evidence>
<comment type="caution">
    <text evidence="3">The sequence shown here is derived from an EMBL/GenBank/DDBJ whole genome shotgun (WGS) entry which is preliminary data.</text>
</comment>
<dbReference type="Pfam" id="PF01476">
    <property type="entry name" value="LysM"/>
    <property type="match status" value="1"/>
</dbReference>
<feature type="domain" description="BON" evidence="1">
    <location>
        <begin position="22"/>
        <end position="90"/>
    </location>
</feature>
<dbReference type="PROSITE" id="PS51782">
    <property type="entry name" value="LYSM"/>
    <property type="match status" value="1"/>
</dbReference>
<evidence type="ECO:0000259" key="1">
    <source>
        <dbReference type="PROSITE" id="PS50914"/>
    </source>
</evidence>
<dbReference type="InterPro" id="IPR018392">
    <property type="entry name" value="LysM"/>
</dbReference>
<organism evidence="3 4">
    <name type="scientific">Chelatococcus reniformis</name>
    <dbReference type="NCBI Taxonomy" id="1494448"/>
    <lineage>
        <taxon>Bacteria</taxon>
        <taxon>Pseudomonadati</taxon>
        <taxon>Pseudomonadota</taxon>
        <taxon>Alphaproteobacteria</taxon>
        <taxon>Hyphomicrobiales</taxon>
        <taxon>Chelatococcaceae</taxon>
        <taxon>Chelatococcus</taxon>
    </lineage>
</organism>
<dbReference type="SMART" id="SM00257">
    <property type="entry name" value="LysM"/>
    <property type="match status" value="1"/>
</dbReference>
<dbReference type="Gene3D" id="3.30.1340.30">
    <property type="match status" value="1"/>
</dbReference>
<protein>
    <submittedName>
        <fullName evidence="3">Peptidoglycan-binding protein LysM</fullName>
    </submittedName>
</protein>
<accession>A0A916XCA0</accession>
<dbReference type="PANTHER" id="PTHR34700:SF8">
    <property type="entry name" value="POTASSIUM BINDING PROTEIN KBP"/>
    <property type="match status" value="1"/>
</dbReference>
<name>A0A916XCA0_9HYPH</name>
<dbReference type="InterPro" id="IPR007055">
    <property type="entry name" value="BON_dom"/>
</dbReference>
<reference evidence="3" key="2">
    <citation type="submission" date="2020-09" db="EMBL/GenBank/DDBJ databases">
        <authorList>
            <person name="Sun Q."/>
            <person name="Zhou Y."/>
        </authorList>
    </citation>
    <scope>NUCLEOTIDE SEQUENCE</scope>
    <source>
        <strain evidence="3">CGMCC 1.12919</strain>
    </source>
</reference>
<dbReference type="Pfam" id="PF04972">
    <property type="entry name" value="BON"/>
    <property type="match status" value="1"/>
</dbReference>
<reference evidence="3" key="1">
    <citation type="journal article" date="2014" name="Int. J. Syst. Evol. Microbiol.">
        <title>Complete genome sequence of Corynebacterium casei LMG S-19264T (=DSM 44701T), isolated from a smear-ripened cheese.</title>
        <authorList>
            <consortium name="US DOE Joint Genome Institute (JGI-PGF)"/>
            <person name="Walter F."/>
            <person name="Albersmeier A."/>
            <person name="Kalinowski J."/>
            <person name="Ruckert C."/>
        </authorList>
    </citation>
    <scope>NUCLEOTIDE SEQUENCE</scope>
    <source>
        <strain evidence="3">CGMCC 1.12919</strain>
    </source>
</reference>